<gene>
    <name evidence="3" type="ORF">BLTE_30280</name>
</gene>
<dbReference type="Pfam" id="PF01434">
    <property type="entry name" value="Peptidase_M41"/>
    <property type="match status" value="1"/>
</dbReference>
<evidence type="ECO:0000313" key="3">
    <source>
        <dbReference type="EMBL" id="BBF94343.1"/>
    </source>
</evidence>
<dbReference type="InterPro" id="IPR003959">
    <property type="entry name" value="ATPase_AAA_core"/>
</dbReference>
<dbReference type="InterPro" id="IPR000642">
    <property type="entry name" value="Peptidase_M41"/>
</dbReference>
<dbReference type="GO" id="GO:0006508">
    <property type="term" value="P:proteolysis"/>
    <property type="evidence" value="ECO:0007669"/>
    <property type="project" value="InterPro"/>
</dbReference>
<organism evidence="3 4">
    <name type="scientific">Blastochloris tepida</name>
    <dbReference type="NCBI Taxonomy" id="2233851"/>
    <lineage>
        <taxon>Bacteria</taxon>
        <taxon>Pseudomonadati</taxon>
        <taxon>Pseudomonadota</taxon>
        <taxon>Alphaproteobacteria</taxon>
        <taxon>Hyphomicrobiales</taxon>
        <taxon>Blastochloridaceae</taxon>
        <taxon>Blastochloris</taxon>
    </lineage>
</organism>
<dbReference type="SMART" id="SM00382">
    <property type="entry name" value="AAA"/>
    <property type="match status" value="1"/>
</dbReference>
<evidence type="ECO:0000313" key="4">
    <source>
        <dbReference type="Proteomes" id="UP000266934"/>
    </source>
</evidence>
<dbReference type="GO" id="GO:0016887">
    <property type="term" value="F:ATP hydrolysis activity"/>
    <property type="evidence" value="ECO:0007669"/>
    <property type="project" value="InterPro"/>
</dbReference>
<dbReference type="CDD" id="cd19481">
    <property type="entry name" value="RecA-like_protease"/>
    <property type="match status" value="1"/>
</dbReference>
<proteinExistence type="predicted"/>
<evidence type="ECO:0000256" key="1">
    <source>
        <dbReference type="SAM" id="MobiDB-lite"/>
    </source>
</evidence>
<dbReference type="InterPro" id="IPR037219">
    <property type="entry name" value="Peptidase_M41-like"/>
</dbReference>
<dbReference type="GO" id="GO:0005886">
    <property type="term" value="C:plasma membrane"/>
    <property type="evidence" value="ECO:0007669"/>
    <property type="project" value="TreeGrafter"/>
</dbReference>
<dbReference type="AlphaFoldDB" id="A0A348G460"/>
<dbReference type="GO" id="GO:0005524">
    <property type="term" value="F:ATP binding"/>
    <property type="evidence" value="ECO:0007669"/>
    <property type="project" value="InterPro"/>
</dbReference>
<dbReference type="Gene3D" id="1.20.58.760">
    <property type="entry name" value="Peptidase M41"/>
    <property type="match status" value="1"/>
</dbReference>
<dbReference type="Gene3D" id="3.40.50.300">
    <property type="entry name" value="P-loop containing nucleotide triphosphate hydrolases"/>
    <property type="match status" value="1"/>
</dbReference>
<dbReference type="PANTHER" id="PTHR23076:SF97">
    <property type="entry name" value="ATP-DEPENDENT ZINC METALLOPROTEASE YME1L1"/>
    <property type="match status" value="1"/>
</dbReference>
<protein>
    <recommendedName>
        <fullName evidence="2">AAA+ ATPase domain-containing protein</fullName>
    </recommendedName>
</protein>
<dbReference type="GO" id="GO:0004222">
    <property type="term" value="F:metalloendopeptidase activity"/>
    <property type="evidence" value="ECO:0007669"/>
    <property type="project" value="InterPro"/>
</dbReference>
<sequence length="669" mass="70562">MSKTSLHRLRHAAGDAAGLGLDALIGDDETSGAAEQASRGAAGAPAAKPARSRHLVHPKVALATAALHAAADGRLRRRLRRGGPLAIIVEVPGGDWVPPVREAVGALLPALAHDASRNRSGRKVPSDQTEEIAEALTLGPAFVVAVSAQDVPPILAAVVDIRIRLRVDGRVVRDAMRRCLRGRLPRAVPDDLIAGLSFHDILSCLRMGETPLRAMARLRRLGEPLAESQSLPALADAVVYGPARAWGLDLARDLADWRAGRIPFSAVDRGAVLYGPPGTGKTMFARILARTCGVPLVASSVGELFAVSSGDLGAVIRAARAVFDRAHAAAPCILFLDELDALPSRDRMSDRGRDWWTPVITDFLTQIDGAVGGREGLVVVAATNRIQDIEPALMRPGRLERAIEIPAPEPEGLAWVLRHHMGADIAAPDDAVLRLAQAARGATPADAMGWVRAARRRARREGRAPTFADIESEVSPSDPRSPADIRRAAIHEAGHAVAAVRLGLGTVRSISLVSFGFAVGSVAIERRPMSVLRRADIEADVVGLLAGRAAEIVLLGCPSAGAGGAAESDLGRATDALVRLHGTFGLGDTLAYRSDIEAAGAAVLDPALLRAVEADLQRLQEAAEALVRAHRATIEALADALVRHRVLGADEIARLVHGGGRRIRRGKRP</sequence>
<dbReference type="InterPro" id="IPR027417">
    <property type="entry name" value="P-loop_NTPase"/>
</dbReference>
<dbReference type="InterPro" id="IPR003593">
    <property type="entry name" value="AAA+_ATPase"/>
</dbReference>
<feature type="compositionally biased region" description="Low complexity" evidence="1">
    <location>
        <begin position="31"/>
        <end position="49"/>
    </location>
</feature>
<dbReference type="GO" id="GO:0030163">
    <property type="term" value="P:protein catabolic process"/>
    <property type="evidence" value="ECO:0007669"/>
    <property type="project" value="TreeGrafter"/>
</dbReference>
<accession>A0A348G460</accession>
<dbReference type="Proteomes" id="UP000266934">
    <property type="component" value="Chromosome"/>
</dbReference>
<dbReference type="Pfam" id="PF00004">
    <property type="entry name" value="AAA"/>
    <property type="match status" value="1"/>
</dbReference>
<feature type="domain" description="AAA+ ATPase" evidence="2">
    <location>
        <begin position="267"/>
        <end position="409"/>
    </location>
</feature>
<evidence type="ECO:0000259" key="2">
    <source>
        <dbReference type="SMART" id="SM00382"/>
    </source>
</evidence>
<dbReference type="GO" id="GO:0004176">
    <property type="term" value="F:ATP-dependent peptidase activity"/>
    <property type="evidence" value="ECO:0007669"/>
    <property type="project" value="InterPro"/>
</dbReference>
<dbReference type="PANTHER" id="PTHR23076">
    <property type="entry name" value="METALLOPROTEASE M41 FTSH"/>
    <property type="match status" value="1"/>
</dbReference>
<keyword evidence="4" id="KW-1185">Reference proteome</keyword>
<feature type="region of interest" description="Disordered" evidence="1">
    <location>
        <begin position="30"/>
        <end position="53"/>
    </location>
</feature>
<dbReference type="KEGG" id="blag:BLTE_30280"/>
<dbReference type="EMBL" id="AP018907">
    <property type="protein sequence ID" value="BBF94343.1"/>
    <property type="molecule type" value="Genomic_DNA"/>
</dbReference>
<dbReference type="SUPFAM" id="SSF140990">
    <property type="entry name" value="FtsH protease domain-like"/>
    <property type="match status" value="1"/>
</dbReference>
<name>A0A348G460_9HYPH</name>
<dbReference type="SUPFAM" id="SSF52540">
    <property type="entry name" value="P-loop containing nucleoside triphosphate hydrolases"/>
    <property type="match status" value="1"/>
</dbReference>
<reference evidence="3 4" key="1">
    <citation type="submission" date="2018-08" db="EMBL/GenBank/DDBJ databases">
        <title>Complete genome sequencing of Blastochloris tepida GI.</title>
        <authorList>
            <person name="Tsukatani Y."/>
            <person name="Mori H."/>
        </authorList>
    </citation>
    <scope>NUCLEOTIDE SEQUENCE [LARGE SCALE GENOMIC DNA]</scope>
    <source>
        <strain evidence="3 4">GI</strain>
    </source>
</reference>